<dbReference type="PANTHER" id="PTHR21294:SF17">
    <property type="entry name" value="PROTEIN FIXA"/>
    <property type="match status" value="1"/>
</dbReference>
<dbReference type="CDD" id="cd01714">
    <property type="entry name" value="ETF_beta"/>
    <property type="match status" value="1"/>
</dbReference>
<comment type="caution">
    <text evidence="2">The sequence shown here is derived from an EMBL/GenBank/DDBJ whole genome shotgun (WGS) entry which is preliminary data.</text>
</comment>
<dbReference type="GO" id="GO:0009055">
    <property type="term" value="F:electron transfer activity"/>
    <property type="evidence" value="ECO:0007669"/>
    <property type="project" value="InterPro"/>
</dbReference>
<proteinExistence type="predicted"/>
<dbReference type="Gene3D" id="3.40.50.620">
    <property type="entry name" value="HUPs"/>
    <property type="match status" value="1"/>
</dbReference>
<dbReference type="InterPro" id="IPR014730">
    <property type="entry name" value="ETF_a/b_N"/>
</dbReference>
<dbReference type="OrthoDB" id="6635at2157"/>
<protein>
    <submittedName>
        <fullName evidence="2">Electron transfer flavoprotein subunit beta</fullName>
    </submittedName>
</protein>
<sequence>MKIVVLTKAAVPLSSAIKIDPKTGTLVREGVPLTANVWDRDAVEFALKLRDKYGGEVIALSMAPPSGIPALESLIGMGVDRAILASDRAFAGADTWATAHVLAKTIEKYIPDYDLVVTGEETIDSTTAHIGAQTASWLGVPYVYYVYDAEVKGRALIVRRFLEDEGVDEVYEVEMPAVISVLKGSQIPREVRMSRKLNAREYIQIVSNKELGLDPECVGLRGSPTIVAGLSPATYPPRKKVVLQGQPEEVVKRLVEVLKQEGVL</sequence>
<evidence type="ECO:0000313" key="5">
    <source>
        <dbReference type="Proteomes" id="UP000257123"/>
    </source>
</evidence>
<feature type="domain" description="Electron transfer flavoprotein alpha/beta-subunit N-terminal" evidence="1">
    <location>
        <begin position="23"/>
        <end position="215"/>
    </location>
</feature>
<organism evidence="2 5">
    <name type="scientific">Pyrobaculum aerophilum</name>
    <dbReference type="NCBI Taxonomy" id="13773"/>
    <lineage>
        <taxon>Archaea</taxon>
        <taxon>Thermoproteota</taxon>
        <taxon>Thermoprotei</taxon>
        <taxon>Thermoproteales</taxon>
        <taxon>Thermoproteaceae</taxon>
        <taxon>Pyrobaculum</taxon>
    </lineage>
</organism>
<dbReference type="Proteomes" id="UP000257123">
    <property type="component" value="Unassembled WGS sequence"/>
</dbReference>
<dbReference type="InterPro" id="IPR012255">
    <property type="entry name" value="ETF_b"/>
</dbReference>
<dbReference type="SMART" id="SM00893">
    <property type="entry name" value="ETF"/>
    <property type="match status" value="1"/>
</dbReference>
<dbReference type="InterPro" id="IPR033948">
    <property type="entry name" value="ETF_beta_N"/>
</dbReference>
<evidence type="ECO:0000259" key="1">
    <source>
        <dbReference type="SMART" id="SM00893"/>
    </source>
</evidence>
<name>A0A371QU24_9CREN</name>
<dbReference type="Proteomes" id="UP000256877">
    <property type="component" value="Unassembled WGS sequence"/>
</dbReference>
<dbReference type="EMBL" id="NMUF01000059">
    <property type="protein sequence ID" value="RFA95309.1"/>
    <property type="molecule type" value="Genomic_DNA"/>
</dbReference>
<reference evidence="4 5" key="1">
    <citation type="submission" date="2017-07" db="EMBL/GenBank/DDBJ databases">
        <title>Draft genome sequence of aerobic hyperthermophilic archaea, Pyrobaculum aerophilum YKB31 and YKB32.</title>
        <authorList>
            <person name="Mochizuki T."/>
            <person name="Berliner A.J."/>
            <person name="Yoshida-Takashima Y."/>
            <person name="Takaki Y."/>
            <person name="Nunoura T."/>
            <person name="Takai K."/>
        </authorList>
    </citation>
    <scope>NUCLEOTIDE SEQUENCE [LARGE SCALE GENOMIC DNA]</scope>
    <source>
        <strain evidence="2 5">YKB31</strain>
        <strain evidence="3 4">YKB32</strain>
    </source>
</reference>
<dbReference type="PIRSF" id="PIRSF000090">
    <property type="entry name" value="Beta-ETF"/>
    <property type="match status" value="1"/>
</dbReference>
<dbReference type="PANTHER" id="PTHR21294">
    <property type="entry name" value="ELECTRON TRANSFER FLAVOPROTEIN BETA-SUBUNIT"/>
    <property type="match status" value="1"/>
</dbReference>
<evidence type="ECO:0000313" key="2">
    <source>
        <dbReference type="EMBL" id="RFA92362.1"/>
    </source>
</evidence>
<dbReference type="SUPFAM" id="SSF52402">
    <property type="entry name" value="Adenine nucleotide alpha hydrolases-like"/>
    <property type="match status" value="1"/>
</dbReference>
<evidence type="ECO:0000313" key="4">
    <source>
        <dbReference type="Proteomes" id="UP000256877"/>
    </source>
</evidence>
<accession>A0A371QU24</accession>
<dbReference type="EMBL" id="NMUE01000092">
    <property type="protein sequence ID" value="RFA92362.1"/>
    <property type="molecule type" value="Genomic_DNA"/>
</dbReference>
<dbReference type="Pfam" id="PF01012">
    <property type="entry name" value="ETF"/>
    <property type="match status" value="1"/>
</dbReference>
<evidence type="ECO:0000313" key="3">
    <source>
        <dbReference type="EMBL" id="RFA95309.1"/>
    </source>
</evidence>
<dbReference type="AlphaFoldDB" id="A0A371QU24"/>
<dbReference type="InterPro" id="IPR014729">
    <property type="entry name" value="Rossmann-like_a/b/a_fold"/>
</dbReference>
<dbReference type="RefSeq" id="WP_116422201.1">
    <property type="nucleotide sequence ID" value="NZ_DAIOPL010000018.1"/>
</dbReference>
<gene>
    <name evidence="2" type="ORF">CGL51_14415</name>
    <name evidence="3" type="ORF">CGL52_13045</name>
</gene>